<dbReference type="InterPro" id="IPR018110">
    <property type="entry name" value="Mandel_Rmase/mucon_lact_enz_CS"/>
</dbReference>
<dbReference type="Pfam" id="PF13378">
    <property type="entry name" value="MR_MLE_C"/>
    <property type="match status" value="1"/>
</dbReference>
<gene>
    <name evidence="6" type="primary">gudX_2</name>
    <name evidence="6" type="ORF">NCTC11694_05559</name>
</gene>
<dbReference type="SUPFAM" id="SSF54826">
    <property type="entry name" value="Enolase N-terminal domain-like"/>
    <property type="match status" value="1"/>
</dbReference>
<keyword evidence="2" id="KW-0479">Metal-binding</keyword>
<dbReference type="GO" id="GO:0016829">
    <property type="term" value="F:lyase activity"/>
    <property type="evidence" value="ECO:0007669"/>
    <property type="project" value="UniProtKB-KW"/>
</dbReference>
<dbReference type="InterPro" id="IPR013341">
    <property type="entry name" value="Mandelate_racemase_N_dom"/>
</dbReference>
<comment type="similarity">
    <text evidence="1">Belongs to the mandelate racemase/muconate lactonizing enzyme family. GlucD subfamily.</text>
</comment>
<dbReference type="SUPFAM" id="SSF51604">
    <property type="entry name" value="Enolase C-terminal domain-like"/>
    <property type="match status" value="1"/>
</dbReference>
<keyword evidence="3" id="KW-0460">Magnesium</keyword>
<dbReference type="Gene3D" id="3.30.390.10">
    <property type="entry name" value="Enolase-like, N-terminal domain"/>
    <property type="match status" value="1"/>
</dbReference>
<dbReference type="InterPro" id="IPR034593">
    <property type="entry name" value="DgoD-like"/>
</dbReference>
<dbReference type="GO" id="GO:0009063">
    <property type="term" value="P:amino acid catabolic process"/>
    <property type="evidence" value="ECO:0007669"/>
    <property type="project" value="InterPro"/>
</dbReference>
<evidence type="ECO:0000259" key="5">
    <source>
        <dbReference type="SMART" id="SM00922"/>
    </source>
</evidence>
<organism evidence="6 7">
    <name type="scientific">Klebsiella michiganensis</name>
    <dbReference type="NCBI Taxonomy" id="1134687"/>
    <lineage>
        <taxon>Bacteria</taxon>
        <taxon>Pseudomonadati</taxon>
        <taxon>Pseudomonadota</taxon>
        <taxon>Gammaproteobacteria</taxon>
        <taxon>Enterobacterales</taxon>
        <taxon>Enterobacteriaceae</taxon>
        <taxon>Klebsiella/Raoultella group</taxon>
        <taxon>Klebsiella</taxon>
    </lineage>
</organism>
<evidence type="ECO:0000256" key="3">
    <source>
        <dbReference type="ARBA" id="ARBA00022842"/>
    </source>
</evidence>
<dbReference type="PANTHER" id="PTHR48080">
    <property type="entry name" value="D-GALACTONATE DEHYDRATASE-RELATED"/>
    <property type="match status" value="1"/>
</dbReference>
<reference evidence="6 7" key="1">
    <citation type="submission" date="2018-06" db="EMBL/GenBank/DDBJ databases">
        <authorList>
            <consortium name="Pathogen Informatics"/>
            <person name="Doyle S."/>
        </authorList>
    </citation>
    <scope>NUCLEOTIDE SEQUENCE [LARGE SCALE GENOMIC DNA]</scope>
    <source>
        <strain evidence="6 7">NCTC11694</strain>
    </source>
</reference>
<dbReference type="InterPro" id="IPR029017">
    <property type="entry name" value="Enolase-like_N"/>
</dbReference>
<dbReference type="SMART" id="SM00922">
    <property type="entry name" value="MR_MLE"/>
    <property type="match status" value="1"/>
</dbReference>
<dbReference type="Pfam" id="PF02746">
    <property type="entry name" value="MR_MLE_N"/>
    <property type="match status" value="1"/>
</dbReference>
<dbReference type="EMBL" id="UGJR01000002">
    <property type="protein sequence ID" value="STR44257.1"/>
    <property type="molecule type" value="Genomic_DNA"/>
</dbReference>
<dbReference type="InterPro" id="IPR013342">
    <property type="entry name" value="Mandelate_racemase_C"/>
</dbReference>
<dbReference type="GO" id="GO:0046872">
    <property type="term" value="F:metal ion binding"/>
    <property type="evidence" value="ECO:0007669"/>
    <property type="project" value="UniProtKB-KW"/>
</dbReference>
<proteinExistence type="inferred from homology"/>
<evidence type="ECO:0000313" key="6">
    <source>
        <dbReference type="EMBL" id="STR44257.1"/>
    </source>
</evidence>
<dbReference type="FunFam" id="3.20.20.120:FF:000003">
    <property type="entry name" value="Glucarate dehydratase"/>
    <property type="match status" value="1"/>
</dbReference>
<dbReference type="PROSITE" id="PS00908">
    <property type="entry name" value="MR_MLE_1"/>
    <property type="match status" value="1"/>
</dbReference>
<dbReference type="Gene3D" id="3.20.20.120">
    <property type="entry name" value="Enolase-like C-terminal domain"/>
    <property type="match status" value="1"/>
</dbReference>
<dbReference type="InterPro" id="IPR029065">
    <property type="entry name" value="Enolase_C-like"/>
</dbReference>
<evidence type="ECO:0000313" key="7">
    <source>
        <dbReference type="Proteomes" id="UP000255050"/>
    </source>
</evidence>
<evidence type="ECO:0000256" key="2">
    <source>
        <dbReference type="ARBA" id="ARBA00022723"/>
    </source>
</evidence>
<dbReference type="EC" id="4.2.1.-" evidence="6"/>
<dbReference type="Proteomes" id="UP000255050">
    <property type="component" value="Unassembled WGS sequence"/>
</dbReference>
<evidence type="ECO:0000256" key="1">
    <source>
        <dbReference type="ARBA" id="ARBA00009938"/>
    </source>
</evidence>
<accession>A0A7H4M781</accession>
<dbReference type="SFLD" id="SFLDS00001">
    <property type="entry name" value="Enolase"/>
    <property type="match status" value="1"/>
</dbReference>
<feature type="domain" description="Mandelate racemase/muconate lactonizing enzyme C-terminal" evidence="5">
    <location>
        <begin position="76"/>
        <end position="176"/>
    </location>
</feature>
<dbReference type="PANTHER" id="PTHR48080:SF1">
    <property type="entry name" value="GLUCARATE DEHYDRATASE-RELATED PROTEIN"/>
    <property type="match status" value="1"/>
</dbReference>
<keyword evidence="4 6" id="KW-0456">Lyase</keyword>
<dbReference type="SFLD" id="SFLDG00055">
    <property type="entry name" value="glucarate_dehydratase"/>
    <property type="match status" value="1"/>
</dbReference>
<sequence>MNAVAALEAALLDLLGKALNVPVCELLGPGKQRDAVTVLGYLFYVGDRTKTDLPYLESTPGSHAWYRLRHQEALNSEAVVRLAEAAQDRYGFKDFKLKGGVLPGEQEIETARALKKRFPDARITVDPNGAWLLDEAIALCKGLNDVLTYAEDPCGAEQGFSGREVMAEFRRATGLPVATNMIATNWREMGHAVMLNAVDIPLADPHFWTLSGAVRVAQLCDDWGLTWGCHSNNHFDISLAMFTHVGAAAPGNPTAIDTHWIWQEGDCRLTKNPLEIKHGKIAVPDAPGLGVELDWEQVQKAHEAYKKLPGGARNDAGPMQYLIPGWTFDRKRPVFGRH</sequence>
<protein>
    <submittedName>
        <fullName evidence="6">Glucarate dehydratase</fullName>
        <ecNumber evidence="6">4.2.1.-</ecNumber>
    </submittedName>
</protein>
<name>A0A7H4M781_9ENTR</name>
<dbReference type="InterPro" id="IPR036849">
    <property type="entry name" value="Enolase-like_C_sf"/>
</dbReference>
<comment type="caution">
    <text evidence="6">The sequence shown here is derived from an EMBL/GenBank/DDBJ whole genome shotgun (WGS) entry which is preliminary data.</text>
</comment>
<evidence type="ECO:0000256" key="4">
    <source>
        <dbReference type="ARBA" id="ARBA00023239"/>
    </source>
</evidence>
<dbReference type="AlphaFoldDB" id="A0A7H4M781"/>